<proteinExistence type="predicted"/>
<gene>
    <name evidence="5" type="ORF">PGLA1383_LOCUS6963</name>
</gene>
<dbReference type="PANTHER" id="PTHR43176:SF3">
    <property type="entry name" value="3-HYDROXYISOBUTYRYL-COA HYDROLASE, MITOCHONDRIAL"/>
    <property type="match status" value="1"/>
</dbReference>
<protein>
    <recommendedName>
        <fullName evidence="2">3-hydroxyisobutyryl-CoA hydrolase</fullName>
        <ecNumber evidence="2">3.1.2.4</ecNumber>
    </recommendedName>
</protein>
<comment type="catalytic activity">
    <reaction evidence="1">
        <text>3-hydroxy-2-methylpropanoyl-CoA + H2O = 3-hydroxy-2-methylpropanoate + CoA + H(+)</text>
        <dbReference type="Rhea" id="RHEA:20888"/>
        <dbReference type="ChEBI" id="CHEBI:11805"/>
        <dbReference type="ChEBI" id="CHEBI:15377"/>
        <dbReference type="ChEBI" id="CHEBI:15378"/>
        <dbReference type="ChEBI" id="CHEBI:57287"/>
        <dbReference type="ChEBI" id="CHEBI:57340"/>
        <dbReference type="EC" id="3.1.2.4"/>
    </reaction>
</comment>
<reference evidence="5" key="1">
    <citation type="submission" date="2021-02" db="EMBL/GenBank/DDBJ databases">
        <authorList>
            <person name="Dougan E. K."/>
            <person name="Rhodes N."/>
            <person name="Thang M."/>
            <person name="Chan C."/>
        </authorList>
    </citation>
    <scope>NUCLEOTIDE SEQUENCE</scope>
</reference>
<dbReference type="Proteomes" id="UP000654075">
    <property type="component" value="Unassembled WGS sequence"/>
</dbReference>
<organism evidence="5 6">
    <name type="scientific">Polarella glacialis</name>
    <name type="common">Dinoflagellate</name>
    <dbReference type="NCBI Taxonomy" id="89957"/>
    <lineage>
        <taxon>Eukaryota</taxon>
        <taxon>Sar</taxon>
        <taxon>Alveolata</taxon>
        <taxon>Dinophyceae</taxon>
        <taxon>Suessiales</taxon>
        <taxon>Suessiaceae</taxon>
        <taxon>Polarella</taxon>
    </lineage>
</organism>
<evidence type="ECO:0000313" key="5">
    <source>
        <dbReference type="EMBL" id="CAE8588155.1"/>
    </source>
</evidence>
<dbReference type="PANTHER" id="PTHR43176">
    <property type="entry name" value="3-HYDROXYISOBUTYRYL-COA HYDROLASE-RELATED"/>
    <property type="match status" value="1"/>
</dbReference>
<dbReference type="EMBL" id="CAJNNV010002956">
    <property type="protein sequence ID" value="CAE8588155.1"/>
    <property type="molecule type" value="Genomic_DNA"/>
</dbReference>
<dbReference type="OrthoDB" id="1737613at2759"/>
<feature type="non-terminal residue" evidence="5">
    <location>
        <position position="273"/>
    </location>
</feature>
<evidence type="ECO:0000256" key="1">
    <source>
        <dbReference type="ARBA" id="ARBA00001709"/>
    </source>
</evidence>
<dbReference type="InterPro" id="IPR032259">
    <property type="entry name" value="HIBYL-CoA-H"/>
</dbReference>
<evidence type="ECO:0000256" key="2">
    <source>
        <dbReference type="ARBA" id="ARBA00011915"/>
    </source>
</evidence>
<dbReference type="SUPFAM" id="SSF52096">
    <property type="entry name" value="ClpP/crotonase"/>
    <property type="match status" value="1"/>
</dbReference>
<accession>A0A813DNS6</accession>
<dbReference type="GO" id="GO:0006574">
    <property type="term" value="P:L-valine catabolic process"/>
    <property type="evidence" value="ECO:0007669"/>
    <property type="project" value="TreeGrafter"/>
</dbReference>
<dbReference type="InterPro" id="IPR045004">
    <property type="entry name" value="ECH_dom"/>
</dbReference>
<dbReference type="Pfam" id="PF16113">
    <property type="entry name" value="ECH_2"/>
    <property type="match status" value="1"/>
</dbReference>
<keyword evidence="3" id="KW-0378">Hydrolase</keyword>
<evidence type="ECO:0000313" key="6">
    <source>
        <dbReference type="Proteomes" id="UP000654075"/>
    </source>
</evidence>
<evidence type="ECO:0000256" key="3">
    <source>
        <dbReference type="ARBA" id="ARBA00022801"/>
    </source>
</evidence>
<evidence type="ECO:0000259" key="4">
    <source>
        <dbReference type="Pfam" id="PF16113"/>
    </source>
</evidence>
<sequence length="273" mass="29730">MSSPVEPPPEVLSKFEGHGASGSVLLNRPSKLNALNLNMIRLLHDVMEEVDYRKGRLGCLIMEGAGGKAFCAGGDVVKVREESMNGGTLPQDFFYEEYAVVFRLATLYERTGCCQVSLWDGVTMGGGVGLSAHGPFRVVTEKTVFAKPEMAIGLFPDVGSTHKLSLALSPAGDGDGLPRVPVQRAQGWCQRRSLHRHDWQAAQGLGLSPSRHCYSLCAGRKLAKAAAETVGFLSWRHWRCGTGDHRSCLAGRFGRSFARSCRCCAHRREPCSH</sequence>
<dbReference type="GO" id="GO:0003860">
    <property type="term" value="F:3-hydroxyisobutyryl-CoA hydrolase activity"/>
    <property type="evidence" value="ECO:0007669"/>
    <property type="project" value="UniProtKB-EC"/>
</dbReference>
<dbReference type="InterPro" id="IPR029045">
    <property type="entry name" value="ClpP/crotonase-like_dom_sf"/>
</dbReference>
<name>A0A813DNS6_POLGL</name>
<dbReference type="Gene3D" id="3.90.226.10">
    <property type="entry name" value="2-enoyl-CoA Hydratase, Chain A, domain 1"/>
    <property type="match status" value="1"/>
</dbReference>
<feature type="domain" description="Enoyl-CoA hydratase/isomerase" evidence="4">
    <location>
        <begin position="22"/>
        <end position="166"/>
    </location>
</feature>
<dbReference type="AlphaFoldDB" id="A0A813DNS6"/>
<comment type="caution">
    <text evidence="5">The sequence shown here is derived from an EMBL/GenBank/DDBJ whole genome shotgun (WGS) entry which is preliminary data.</text>
</comment>
<dbReference type="CDD" id="cd06558">
    <property type="entry name" value="crotonase-like"/>
    <property type="match status" value="1"/>
</dbReference>
<keyword evidence="6" id="KW-1185">Reference proteome</keyword>
<dbReference type="EC" id="3.1.2.4" evidence="2"/>